<dbReference type="PRINTS" id="PR00252">
    <property type="entry name" value="NRIONCHANNEL"/>
</dbReference>
<feature type="non-terminal residue" evidence="18">
    <location>
        <position position="1"/>
    </location>
</feature>
<protein>
    <recommendedName>
        <fullName evidence="20">Neurotransmitter-gated ion-channel ligand-binding domain-containing protein</fullName>
    </recommendedName>
</protein>
<keyword evidence="4 15" id="KW-0812">Transmembrane</keyword>
<dbReference type="OrthoDB" id="5975154at2759"/>
<feature type="transmembrane region" description="Helical" evidence="15">
    <location>
        <begin position="406"/>
        <end position="424"/>
    </location>
</feature>
<evidence type="ECO:0000313" key="19">
    <source>
        <dbReference type="Proteomes" id="UP000030746"/>
    </source>
</evidence>
<evidence type="ECO:0000256" key="6">
    <source>
        <dbReference type="ARBA" id="ARBA00023018"/>
    </source>
</evidence>
<dbReference type="CDD" id="cd19033">
    <property type="entry name" value="LGIC_ECD_nAChR_proto-like"/>
    <property type="match status" value="1"/>
</dbReference>
<keyword evidence="5 15" id="KW-1133">Transmembrane helix</keyword>
<dbReference type="InterPro" id="IPR006029">
    <property type="entry name" value="Neurotrans-gated_channel_TM"/>
</dbReference>
<evidence type="ECO:0000256" key="11">
    <source>
        <dbReference type="ARBA" id="ARBA00023180"/>
    </source>
</evidence>
<dbReference type="SUPFAM" id="SSF63712">
    <property type="entry name" value="Nicotinic receptor ligand binding domain-like"/>
    <property type="match status" value="1"/>
</dbReference>
<keyword evidence="10" id="KW-0675">Receptor</keyword>
<reference evidence="18 19" key="1">
    <citation type="journal article" date="2013" name="Nature">
        <title>Insights into bilaterian evolution from three spiralian genomes.</title>
        <authorList>
            <person name="Simakov O."/>
            <person name="Marletaz F."/>
            <person name="Cho S.J."/>
            <person name="Edsinger-Gonzales E."/>
            <person name="Havlak P."/>
            <person name="Hellsten U."/>
            <person name="Kuo D.H."/>
            <person name="Larsson T."/>
            <person name="Lv J."/>
            <person name="Arendt D."/>
            <person name="Savage R."/>
            <person name="Osoegawa K."/>
            <person name="de Jong P."/>
            <person name="Grimwood J."/>
            <person name="Chapman J.A."/>
            <person name="Shapiro H."/>
            <person name="Aerts A."/>
            <person name="Otillar R.P."/>
            <person name="Terry A.Y."/>
            <person name="Boore J.L."/>
            <person name="Grigoriev I.V."/>
            <person name="Lindberg D.R."/>
            <person name="Seaver E.C."/>
            <person name="Weisblat D.A."/>
            <person name="Putnam N.H."/>
            <person name="Rokhsar D.S."/>
        </authorList>
    </citation>
    <scope>NUCLEOTIDE SEQUENCE [LARGE SCALE GENOMIC DNA]</scope>
</reference>
<evidence type="ECO:0000313" key="18">
    <source>
        <dbReference type="EMBL" id="ESO84741.1"/>
    </source>
</evidence>
<dbReference type="KEGG" id="lgi:LOTGIDRAFT_131697"/>
<dbReference type="GO" id="GO:0022848">
    <property type="term" value="F:acetylcholine-gated monoatomic cation-selective channel activity"/>
    <property type="evidence" value="ECO:0007669"/>
    <property type="project" value="InterPro"/>
</dbReference>
<sequence>EKILIKKLLARYHSQGKTGRPIVNFKDSLTVNFSLSLIQVLDVDEQNQVLKTNIWYHYVWKDILLTWNPKEHDNITSIRVPADYIWLPDILLYNFADDRLKEQREALVVVQHTGNLLWMPQAILNSSCSFDTLYFPFDEQTCYLKFGSWTYSGDQLNVEFLLGQDKMDLHEYMKSNEWDLIDNSGKRNVKYYSCCPEPYIDLTFKLSFRRRVAFYTFILILPCGLLSLLTLVIFWVPPESPAKLQLGMNIFLAFFVLLLLLADYTPRAATTIPLIGSYFCLSMVMITMSTVLACIIANMFFRGVRVNRAPQWLRSCVFDGIARAMCLGDMINEVQREYNSHRKVWKSYVTTEPDDEDSEMASNPVSTEVSAIKEIMSRFDERSNNADIKKRNTEEWRIIACVVDRIFFAFYVLINIIGIAVILVKGNVAY</sequence>
<dbReference type="Gene3D" id="2.70.170.10">
    <property type="entry name" value="Neurotransmitter-gated ion-channel ligand-binding domain"/>
    <property type="match status" value="1"/>
</dbReference>
<feature type="transmembrane region" description="Helical" evidence="15">
    <location>
        <begin position="212"/>
        <end position="236"/>
    </location>
</feature>
<keyword evidence="7" id="KW-0406">Ion transport</keyword>
<evidence type="ECO:0000256" key="13">
    <source>
        <dbReference type="ARBA" id="ARBA00023303"/>
    </source>
</evidence>
<keyword evidence="12" id="KW-1071">Ligand-gated ion channel</keyword>
<evidence type="ECO:0000259" key="16">
    <source>
        <dbReference type="Pfam" id="PF02931"/>
    </source>
</evidence>
<dbReference type="InterPro" id="IPR006201">
    <property type="entry name" value="Neur_channel"/>
</dbReference>
<keyword evidence="13" id="KW-0407">Ion channel</keyword>
<feature type="transmembrane region" description="Helical" evidence="15">
    <location>
        <begin position="274"/>
        <end position="301"/>
    </location>
</feature>
<evidence type="ECO:0000256" key="4">
    <source>
        <dbReference type="ARBA" id="ARBA00022692"/>
    </source>
</evidence>
<dbReference type="Pfam" id="PF02931">
    <property type="entry name" value="Neur_chan_LBD"/>
    <property type="match status" value="1"/>
</dbReference>
<keyword evidence="8 15" id="KW-0472">Membrane</keyword>
<keyword evidence="2" id="KW-0813">Transport</keyword>
<evidence type="ECO:0000256" key="7">
    <source>
        <dbReference type="ARBA" id="ARBA00023065"/>
    </source>
</evidence>
<evidence type="ECO:0000256" key="14">
    <source>
        <dbReference type="ARBA" id="ARBA00034099"/>
    </source>
</evidence>
<evidence type="ECO:0000259" key="17">
    <source>
        <dbReference type="Pfam" id="PF02932"/>
    </source>
</evidence>
<feature type="domain" description="Neurotransmitter-gated ion-channel transmembrane" evidence="17">
    <location>
        <begin position="219"/>
        <end position="422"/>
    </location>
</feature>
<feature type="transmembrane region" description="Helical" evidence="15">
    <location>
        <begin position="242"/>
        <end position="262"/>
    </location>
</feature>
<dbReference type="GO" id="GO:0004888">
    <property type="term" value="F:transmembrane signaling receptor activity"/>
    <property type="evidence" value="ECO:0007669"/>
    <property type="project" value="InterPro"/>
</dbReference>
<organism evidence="18 19">
    <name type="scientific">Lottia gigantea</name>
    <name type="common">Giant owl limpet</name>
    <dbReference type="NCBI Taxonomy" id="225164"/>
    <lineage>
        <taxon>Eukaryota</taxon>
        <taxon>Metazoa</taxon>
        <taxon>Spiralia</taxon>
        <taxon>Lophotrochozoa</taxon>
        <taxon>Mollusca</taxon>
        <taxon>Gastropoda</taxon>
        <taxon>Patellogastropoda</taxon>
        <taxon>Lottioidea</taxon>
        <taxon>Lottiidae</taxon>
        <taxon>Lottia</taxon>
    </lineage>
</organism>
<evidence type="ECO:0000256" key="8">
    <source>
        <dbReference type="ARBA" id="ARBA00023136"/>
    </source>
</evidence>
<dbReference type="Pfam" id="PF02932">
    <property type="entry name" value="Neur_chan_memb"/>
    <property type="match status" value="1"/>
</dbReference>
<feature type="domain" description="Neurotransmitter-gated ion-channel ligand-binding" evidence="16">
    <location>
        <begin position="3"/>
        <end position="212"/>
    </location>
</feature>
<accession>V3ZUX0</accession>
<comment type="subcellular location">
    <subcellularLocation>
        <location evidence="14">Synaptic cell membrane</location>
        <topology evidence="14">Multi-pass membrane protein</topology>
    </subcellularLocation>
</comment>
<dbReference type="InterPro" id="IPR036734">
    <property type="entry name" value="Neur_chan_lig-bd_sf"/>
</dbReference>
<name>V3ZUX0_LOTGI</name>
<comment type="similarity">
    <text evidence="1">Belongs to the ligand-gated ion channel (TC 1.A.9) family. Acetylcholine receptor (TC 1.A.9.1) subfamily.</text>
</comment>
<dbReference type="PANTHER" id="PTHR18945">
    <property type="entry name" value="NEUROTRANSMITTER GATED ION CHANNEL"/>
    <property type="match status" value="1"/>
</dbReference>
<evidence type="ECO:0000256" key="2">
    <source>
        <dbReference type="ARBA" id="ARBA00022448"/>
    </source>
</evidence>
<evidence type="ECO:0000256" key="15">
    <source>
        <dbReference type="SAM" id="Phobius"/>
    </source>
</evidence>
<dbReference type="SUPFAM" id="SSF90112">
    <property type="entry name" value="Neurotransmitter-gated ion-channel transmembrane pore"/>
    <property type="match status" value="1"/>
</dbReference>
<dbReference type="EMBL" id="KB203412">
    <property type="protein sequence ID" value="ESO84741.1"/>
    <property type="molecule type" value="Genomic_DNA"/>
</dbReference>
<evidence type="ECO:0008006" key="20">
    <source>
        <dbReference type="Google" id="ProtNLM"/>
    </source>
</evidence>
<dbReference type="OMA" id="DRIFFTF"/>
<keyword evidence="9" id="KW-1015">Disulfide bond</keyword>
<dbReference type="FunFam" id="2.70.170.10:FF:000016">
    <property type="entry name" value="Nicotinic acetylcholine receptor subunit"/>
    <property type="match status" value="1"/>
</dbReference>
<keyword evidence="6" id="KW-0770">Synapse</keyword>
<dbReference type="RefSeq" id="XP_009064542.1">
    <property type="nucleotide sequence ID" value="XM_009066294.1"/>
</dbReference>
<evidence type="ECO:0000256" key="10">
    <source>
        <dbReference type="ARBA" id="ARBA00023170"/>
    </source>
</evidence>
<keyword evidence="11" id="KW-0325">Glycoprotein</keyword>
<evidence type="ECO:0000256" key="5">
    <source>
        <dbReference type="ARBA" id="ARBA00022989"/>
    </source>
</evidence>
<dbReference type="InterPro" id="IPR036719">
    <property type="entry name" value="Neuro-gated_channel_TM_sf"/>
</dbReference>
<dbReference type="InterPro" id="IPR038050">
    <property type="entry name" value="Neuro_actylchol_rec"/>
</dbReference>
<evidence type="ECO:0000256" key="3">
    <source>
        <dbReference type="ARBA" id="ARBA00022475"/>
    </source>
</evidence>
<dbReference type="InterPro" id="IPR002394">
    <property type="entry name" value="Nicotinic_acetylcholine_rcpt"/>
</dbReference>
<dbReference type="GeneID" id="20233213"/>
<evidence type="ECO:0000256" key="1">
    <source>
        <dbReference type="ARBA" id="ARBA00009237"/>
    </source>
</evidence>
<evidence type="ECO:0000256" key="12">
    <source>
        <dbReference type="ARBA" id="ARBA00023286"/>
    </source>
</evidence>
<keyword evidence="19" id="KW-1185">Reference proteome</keyword>
<proteinExistence type="inferred from homology"/>
<dbReference type="InterPro" id="IPR006202">
    <property type="entry name" value="Neur_chan_lig-bd"/>
</dbReference>
<dbReference type="STRING" id="225164.V3ZUX0"/>
<dbReference type="CDD" id="cd19051">
    <property type="entry name" value="LGIC_TM_cation"/>
    <property type="match status" value="1"/>
</dbReference>
<dbReference type="HOGENOM" id="CLU_018074_1_0_1"/>
<dbReference type="AlphaFoldDB" id="V3ZUX0"/>
<dbReference type="Gene3D" id="1.20.58.390">
    <property type="entry name" value="Neurotransmitter-gated ion-channel transmembrane domain"/>
    <property type="match status" value="2"/>
</dbReference>
<dbReference type="PRINTS" id="PR00254">
    <property type="entry name" value="NICOTINICR"/>
</dbReference>
<dbReference type="CTD" id="20233213"/>
<keyword evidence="3" id="KW-1003">Cell membrane</keyword>
<evidence type="ECO:0000256" key="9">
    <source>
        <dbReference type="ARBA" id="ARBA00023157"/>
    </source>
</evidence>
<dbReference type="Proteomes" id="UP000030746">
    <property type="component" value="Unassembled WGS sequence"/>
</dbReference>
<dbReference type="GO" id="GO:0045211">
    <property type="term" value="C:postsynaptic membrane"/>
    <property type="evidence" value="ECO:0007669"/>
    <property type="project" value="InterPro"/>
</dbReference>
<gene>
    <name evidence="18" type="ORF">LOTGIDRAFT_131697</name>
</gene>